<reference evidence="3 4" key="1">
    <citation type="submission" date="2018-03" db="EMBL/GenBank/DDBJ databases">
        <title>Genomic Encyclopedia of Archaeal and Bacterial Type Strains, Phase II (KMG-II): from individual species to whole genera.</title>
        <authorList>
            <person name="Goeker M."/>
        </authorList>
    </citation>
    <scope>NUCLEOTIDE SEQUENCE [LARGE SCALE GENOMIC DNA]</scope>
    <source>
        <strain evidence="3 4">DSM 27267</strain>
    </source>
</reference>
<dbReference type="AlphaFoldDB" id="A0A2P8CFH7"/>
<organism evidence="3 4">
    <name type="scientific">Prolixibacter denitrificans</name>
    <dbReference type="NCBI Taxonomy" id="1541063"/>
    <lineage>
        <taxon>Bacteria</taxon>
        <taxon>Pseudomonadati</taxon>
        <taxon>Bacteroidota</taxon>
        <taxon>Bacteroidia</taxon>
        <taxon>Marinilabiliales</taxon>
        <taxon>Prolixibacteraceae</taxon>
        <taxon>Prolixibacter</taxon>
    </lineage>
</organism>
<evidence type="ECO:0000313" key="5">
    <source>
        <dbReference type="Proteomes" id="UP000396862"/>
    </source>
</evidence>
<reference evidence="2 5" key="2">
    <citation type="submission" date="2019-10" db="EMBL/GenBank/DDBJ databases">
        <title>Prolixibacter strains distinguished by the presence of nitrate reductase genes were adept at nitrate-dependent anaerobic corrosion of metallic iron and carbon steel.</title>
        <authorList>
            <person name="Iino T."/>
            <person name="Shono N."/>
            <person name="Ito K."/>
            <person name="Nakamura R."/>
            <person name="Sueoka K."/>
            <person name="Harayama S."/>
            <person name="Ohkuma M."/>
        </authorList>
    </citation>
    <scope>NUCLEOTIDE SEQUENCE [LARGE SCALE GENOMIC DNA]</scope>
    <source>
        <strain evidence="2 5">MIC1-1</strain>
    </source>
</reference>
<dbReference type="Proteomes" id="UP000396862">
    <property type="component" value="Unassembled WGS sequence"/>
</dbReference>
<dbReference type="OrthoDB" id="6660252at2"/>
<dbReference type="EMBL" id="PYGC01000003">
    <property type="protein sequence ID" value="PSK83639.1"/>
    <property type="molecule type" value="Genomic_DNA"/>
</dbReference>
<protein>
    <submittedName>
        <fullName evidence="3">Uncharacterized protein</fullName>
    </submittedName>
</protein>
<evidence type="ECO:0000313" key="3">
    <source>
        <dbReference type="EMBL" id="PSK83639.1"/>
    </source>
</evidence>
<evidence type="ECO:0000313" key="4">
    <source>
        <dbReference type="Proteomes" id="UP000240621"/>
    </source>
</evidence>
<keyword evidence="1" id="KW-0472">Membrane</keyword>
<dbReference type="PROSITE" id="PS51257">
    <property type="entry name" value="PROKAR_LIPOPROTEIN"/>
    <property type="match status" value="1"/>
</dbReference>
<gene>
    <name evidence="3" type="ORF">CLV93_10354</name>
    <name evidence="2" type="ORF">JCM18694_34340</name>
</gene>
<proteinExistence type="predicted"/>
<keyword evidence="5" id="KW-1185">Reference proteome</keyword>
<comment type="caution">
    <text evidence="3">The sequence shown here is derived from an EMBL/GenBank/DDBJ whole genome shotgun (WGS) entry which is preliminary data.</text>
</comment>
<name>A0A2P8CFH7_9BACT</name>
<keyword evidence="1" id="KW-1133">Transmembrane helix</keyword>
<dbReference type="Proteomes" id="UP000240621">
    <property type="component" value="Unassembled WGS sequence"/>
</dbReference>
<feature type="transmembrane region" description="Helical" evidence="1">
    <location>
        <begin position="6"/>
        <end position="30"/>
    </location>
</feature>
<feature type="transmembrane region" description="Helical" evidence="1">
    <location>
        <begin position="68"/>
        <end position="87"/>
    </location>
</feature>
<sequence>MTIRKVISNIVKSMAMAVSLVILLACVFDLQYSILIGPFLDVLLLMGLTVIGMILSIVTIPLNGSKKLYSYLPLSLIIVAFSFTAAFPKLSLGHHIHYLMNKGNLEVIEKESTKANVYDLTDMLRYQKSLNDESLSNDLKYITKKEIENAFGGYIKKQNLNIDEIVDIQRRMIDSDIISLNRTDDYLILTVDGFVDNEYGYVKSFKKKLKVGDELPPYGFVIVRLIKFKDGWYFFYTT</sequence>
<feature type="transmembrane region" description="Helical" evidence="1">
    <location>
        <begin position="42"/>
        <end position="62"/>
    </location>
</feature>
<accession>A0A2P8CFH7</accession>
<evidence type="ECO:0000313" key="2">
    <source>
        <dbReference type="EMBL" id="GET23188.1"/>
    </source>
</evidence>
<evidence type="ECO:0000256" key="1">
    <source>
        <dbReference type="SAM" id="Phobius"/>
    </source>
</evidence>
<dbReference type="EMBL" id="BLAU01000001">
    <property type="protein sequence ID" value="GET23188.1"/>
    <property type="molecule type" value="Genomic_DNA"/>
</dbReference>
<keyword evidence="1" id="KW-0812">Transmembrane</keyword>